<dbReference type="AlphaFoldDB" id="A0A286UMM0"/>
<dbReference type="OrthoDB" id="8841220at2759"/>
<proteinExistence type="inferred from homology"/>
<evidence type="ECO:0000313" key="8">
    <source>
        <dbReference type="Proteomes" id="UP000217199"/>
    </source>
</evidence>
<reference evidence="7 8" key="1">
    <citation type="journal article" date="2017" name="Mol. Ecol.">
        <title>Comparative and population genomic landscape of Phellinus noxius: A hypervariable fungus causing root rot in trees.</title>
        <authorList>
            <person name="Chung C.L."/>
            <person name="Lee T.J."/>
            <person name="Akiba M."/>
            <person name="Lee H.H."/>
            <person name="Kuo T.H."/>
            <person name="Liu D."/>
            <person name="Ke H.M."/>
            <person name="Yokoi T."/>
            <person name="Roa M.B."/>
            <person name="Lu M.J."/>
            <person name="Chang Y.Y."/>
            <person name="Ann P.J."/>
            <person name="Tsai J.N."/>
            <person name="Chen C.Y."/>
            <person name="Tzean S.S."/>
            <person name="Ota Y."/>
            <person name="Hattori T."/>
            <person name="Sahashi N."/>
            <person name="Liou R.F."/>
            <person name="Kikuchi T."/>
            <person name="Tsai I.J."/>
        </authorList>
    </citation>
    <scope>NUCLEOTIDE SEQUENCE [LARGE SCALE GENOMIC DNA]</scope>
    <source>
        <strain evidence="7 8">FFPRI411160</strain>
    </source>
</reference>
<comment type="caution">
    <text evidence="7">The sequence shown here is derived from an EMBL/GenBank/DDBJ whole genome shotgun (WGS) entry which is preliminary data.</text>
</comment>
<dbReference type="InterPro" id="IPR038330">
    <property type="entry name" value="TspO/MBR-related_sf"/>
</dbReference>
<name>A0A286UMM0_9AGAM</name>
<feature type="transmembrane region" description="Helical" evidence="6">
    <location>
        <begin position="155"/>
        <end position="174"/>
    </location>
</feature>
<evidence type="ECO:0000256" key="2">
    <source>
        <dbReference type="ARBA" id="ARBA00007524"/>
    </source>
</evidence>
<dbReference type="GO" id="GO:0005741">
    <property type="term" value="C:mitochondrial outer membrane"/>
    <property type="evidence" value="ECO:0007669"/>
    <property type="project" value="TreeGrafter"/>
</dbReference>
<keyword evidence="8" id="KW-1185">Reference proteome</keyword>
<keyword evidence="5 6" id="KW-0472">Membrane</keyword>
<dbReference type="STRING" id="2282107.A0A286UMM0"/>
<dbReference type="Pfam" id="PF03073">
    <property type="entry name" value="TspO_MBR"/>
    <property type="match status" value="1"/>
</dbReference>
<evidence type="ECO:0000256" key="4">
    <source>
        <dbReference type="ARBA" id="ARBA00022989"/>
    </source>
</evidence>
<dbReference type="EMBL" id="NBII01000003">
    <property type="protein sequence ID" value="PAV20857.1"/>
    <property type="molecule type" value="Genomic_DNA"/>
</dbReference>
<dbReference type="InParanoid" id="A0A286UMM0"/>
<protein>
    <submittedName>
        <fullName evidence="7">Protein related to Peripheral-type benzodiazepine receptor</fullName>
    </submittedName>
</protein>
<dbReference type="PANTHER" id="PTHR10057">
    <property type="entry name" value="PERIPHERAL-TYPE BENZODIAZEPINE RECEPTOR"/>
    <property type="match status" value="1"/>
</dbReference>
<evidence type="ECO:0000256" key="1">
    <source>
        <dbReference type="ARBA" id="ARBA00004141"/>
    </source>
</evidence>
<evidence type="ECO:0000313" key="7">
    <source>
        <dbReference type="EMBL" id="PAV20857.1"/>
    </source>
</evidence>
<sequence length="183" mass="20207">MAYFDPFPPVLLSIARNPVTAVGLPLTSGLLSGFPTKKVVQGAWYNGLASPPGRPPNRAFPIVWSLLYASMGYASHLAMESFDDIALLPSTREDVALGLKLYYGQLGLNLLWTPLFFVARRPALALIDISILTGTVAYLTKLWHGPTNGKTTYLLAPYCAWLTYATYLNAGIWWKNRSKAIRK</sequence>
<accession>A0A286UMM0</accession>
<evidence type="ECO:0000256" key="6">
    <source>
        <dbReference type="SAM" id="Phobius"/>
    </source>
</evidence>
<dbReference type="GO" id="GO:0033013">
    <property type="term" value="P:tetrapyrrole metabolic process"/>
    <property type="evidence" value="ECO:0007669"/>
    <property type="project" value="UniProtKB-ARBA"/>
</dbReference>
<dbReference type="FunFam" id="1.20.1260.100:FF:000001">
    <property type="entry name" value="translocator protein 2"/>
    <property type="match status" value="1"/>
</dbReference>
<organism evidence="7 8">
    <name type="scientific">Pyrrhoderma noxium</name>
    <dbReference type="NCBI Taxonomy" id="2282107"/>
    <lineage>
        <taxon>Eukaryota</taxon>
        <taxon>Fungi</taxon>
        <taxon>Dikarya</taxon>
        <taxon>Basidiomycota</taxon>
        <taxon>Agaricomycotina</taxon>
        <taxon>Agaricomycetes</taxon>
        <taxon>Hymenochaetales</taxon>
        <taxon>Hymenochaetaceae</taxon>
        <taxon>Pyrrhoderma</taxon>
    </lineage>
</organism>
<dbReference type="PANTHER" id="PTHR10057:SF0">
    <property type="entry name" value="TRANSLOCATOR PROTEIN"/>
    <property type="match status" value="1"/>
</dbReference>
<dbReference type="FunCoup" id="A0A286UMM0">
    <property type="interactions" value="14"/>
</dbReference>
<gene>
    <name evidence="7" type="ORF">PNOK_0348400</name>
</gene>
<keyword evidence="3 6" id="KW-0812">Transmembrane</keyword>
<evidence type="ECO:0000256" key="3">
    <source>
        <dbReference type="ARBA" id="ARBA00022692"/>
    </source>
</evidence>
<dbReference type="Proteomes" id="UP000217199">
    <property type="component" value="Unassembled WGS sequence"/>
</dbReference>
<dbReference type="Gene3D" id="1.20.1260.100">
    <property type="entry name" value="TspO/MBR protein"/>
    <property type="match status" value="1"/>
</dbReference>
<dbReference type="InterPro" id="IPR004307">
    <property type="entry name" value="TspO_MBR"/>
</dbReference>
<comment type="similarity">
    <text evidence="2">Belongs to the TspO/BZRP family.</text>
</comment>
<comment type="subcellular location">
    <subcellularLocation>
        <location evidence="1">Membrane</location>
        <topology evidence="1">Multi-pass membrane protein</topology>
    </subcellularLocation>
</comment>
<keyword evidence="4 6" id="KW-1133">Transmembrane helix</keyword>
<evidence type="ECO:0000256" key="5">
    <source>
        <dbReference type="ARBA" id="ARBA00023136"/>
    </source>
</evidence>
<keyword evidence="7" id="KW-0675">Receptor</keyword>
<dbReference type="CDD" id="cd15904">
    <property type="entry name" value="TSPO_MBR"/>
    <property type="match status" value="1"/>
</dbReference>